<name>Q851I1_ORYSJ</name>
<dbReference type="PANTHER" id="PTHR33087">
    <property type="entry name" value="OS07G0539200 PROTEIN"/>
    <property type="match status" value="1"/>
</dbReference>
<accession>Q851I1</accession>
<gene>
    <name evidence="1" type="primary">OSJNBb0042N11.7</name>
</gene>
<proteinExistence type="predicted"/>
<dbReference type="AlphaFoldDB" id="Q851I1"/>
<reference evidence="2" key="1">
    <citation type="journal article" date="2005" name="Nature">
        <title>The map-based sequence of the rice genome.</title>
        <authorList>
            <consortium name="International rice genome sequencing project (IRGSP)"/>
            <person name="Matsumoto T."/>
            <person name="Wu J."/>
            <person name="Kanamori H."/>
            <person name="Katayose Y."/>
            <person name="Fujisawa M."/>
            <person name="Namiki N."/>
            <person name="Mizuno H."/>
            <person name="Yamamoto K."/>
            <person name="Antonio B.A."/>
            <person name="Baba T."/>
            <person name="Sakata K."/>
            <person name="Nagamura Y."/>
            <person name="Aoki H."/>
            <person name="Arikawa K."/>
            <person name="Arita K."/>
            <person name="Bito T."/>
            <person name="Chiden Y."/>
            <person name="Fujitsuka N."/>
            <person name="Fukunaka R."/>
            <person name="Hamada M."/>
            <person name="Harada C."/>
            <person name="Hayashi A."/>
            <person name="Hijishita S."/>
            <person name="Honda M."/>
            <person name="Hosokawa S."/>
            <person name="Ichikawa Y."/>
            <person name="Idonuma A."/>
            <person name="Iijima M."/>
            <person name="Ikeda M."/>
            <person name="Ikeno M."/>
            <person name="Ito K."/>
            <person name="Ito S."/>
            <person name="Ito T."/>
            <person name="Ito Y."/>
            <person name="Ito Y."/>
            <person name="Iwabuchi A."/>
            <person name="Kamiya K."/>
            <person name="Karasawa W."/>
            <person name="Kurita K."/>
            <person name="Katagiri S."/>
            <person name="Kikuta A."/>
            <person name="Kobayashi H."/>
            <person name="Kobayashi N."/>
            <person name="Machita K."/>
            <person name="Maehara T."/>
            <person name="Masukawa M."/>
            <person name="Mizubayashi T."/>
            <person name="Mukai Y."/>
            <person name="Nagasaki H."/>
            <person name="Nagata Y."/>
            <person name="Naito S."/>
            <person name="Nakashima M."/>
            <person name="Nakama Y."/>
            <person name="Nakamichi Y."/>
            <person name="Nakamura M."/>
            <person name="Meguro A."/>
            <person name="Negishi M."/>
            <person name="Ohta I."/>
            <person name="Ohta T."/>
            <person name="Okamoto M."/>
            <person name="Ono N."/>
            <person name="Saji S."/>
            <person name="Sakaguchi M."/>
            <person name="Sakai K."/>
            <person name="Shibata M."/>
            <person name="Shimokawa T."/>
            <person name="Song J."/>
            <person name="Takazaki Y."/>
            <person name="Terasawa K."/>
            <person name="Tsugane M."/>
            <person name="Tsuji K."/>
            <person name="Ueda S."/>
            <person name="Waki K."/>
            <person name="Yamagata H."/>
            <person name="Yamamoto M."/>
            <person name="Yamamoto S."/>
            <person name="Yamane H."/>
            <person name="Yoshiki S."/>
            <person name="Yoshihara R."/>
            <person name="Yukawa K."/>
            <person name="Zhong H."/>
            <person name="Yano M."/>
            <person name="Yuan Q."/>
            <person name="Ouyang S."/>
            <person name="Liu J."/>
            <person name="Jones K.M."/>
            <person name="Gansberger K."/>
            <person name="Moffat K."/>
            <person name="Hill J."/>
            <person name="Bera J."/>
            <person name="Fadrosh D."/>
            <person name="Jin S."/>
            <person name="Johri S."/>
            <person name="Kim M."/>
            <person name="Overton L."/>
            <person name="Reardon M."/>
            <person name="Tsitrin T."/>
            <person name="Vuong H."/>
            <person name="Weaver B."/>
            <person name="Ciecko A."/>
            <person name="Tallon L."/>
            <person name="Jackson J."/>
            <person name="Pai G."/>
            <person name="Aken S.V."/>
            <person name="Utterback T."/>
            <person name="Reidmuller S."/>
            <person name="Feldblyum T."/>
            <person name="Hsiao J."/>
            <person name="Zismann V."/>
            <person name="Iobst S."/>
            <person name="de Vazeille A.R."/>
            <person name="Buell C.R."/>
            <person name="Ying K."/>
            <person name="Li Y."/>
            <person name="Lu T."/>
            <person name="Huang Y."/>
            <person name="Zhao Q."/>
            <person name="Feng Q."/>
            <person name="Zhang L."/>
            <person name="Zhu J."/>
            <person name="Weng Q."/>
            <person name="Mu J."/>
            <person name="Lu Y."/>
            <person name="Fan D."/>
            <person name="Liu Y."/>
            <person name="Guan J."/>
            <person name="Zhang Y."/>
            <person name="Yu S."/>
            <person name="Liu X."/>
            <person name="Zhang Y."/>
            <person name="Hong G."/>
            <person name="Han B."/>
            <person name="Choisne N."/>
            <person name="Demange N."/>
            <person name="Orjeda G."/>
            <person name="Samain S."/>
            <person name="Cattolico L."/>
            <person name="Pelletier E."/>
            <person name="Couloux A."/>
            <person name="Segurens B."/>
            <person name="Wincker P."/>
            <person name="D'Hont A."/>
            <person name="Scarpelli C."/>
            <person name="Weissenbach J."/>
            <person name="Salanoubat M."/>
            <person name="Quetier F."/>
            <person name="Yu Y."/>
            <person name="Kim H.R."/>
            <person name="Rambo T."/>
            <person name="Currie J."/>
            <person name="Collura K."/>
            <person name="Luo M."/>
            <person name="Yang T."/>
            <person name="Ammiraju J.S.S."/>
            <person name="Engler F."/>
            <person name="Soderlund C."/>
            <person name="Wing R.A."/>
            <person name="Palmer L.E."/>
            <person name="de la Bastide M."/>
            <person name="Spiegel L."/>
            <person name="Nascimento L."/>
            <person name="Zutavern T."/>
            <person name="O'Shaughnessy A."/>
            <person name="Dike S."/>
            <person name="Dedhia N."/>
            <person name="Preston R."/>
            <person name="Balija V."/>
            <person name="McCombie W.R."/>
            <person name="Chow T."/>
            <person name="Chen H."/>
            <person name="Chung M."/>
            <person name="Chen C."/>
            <person name="Shaw J."/>
            <person name="Wu H."/>
            <person name="Hsiao K."/>
            <person name="Chao Y."/>
            <person name="Chu M."/>
            <person name="Cheng C."/>
            <person name="Hour A."/>
            <person name="Lee P."/>
            <person name="Lin S."/>
            <person name="Lin Y."/>
            <person name="Liou J."/>
            <person name="Liu S."/>
            <person name="Hsing Y."/>
            <person name="Raghuvanshi S."/>
            <person name="Mohanty A."/>
            <person name="Bharti A.K."/>
            <person name="Gaur A."/>
            <person name="Gupta V."/>
            <person name="Kumar D."/>
            <person name="Ravi V."/>
            <person name="Vij S."/>
            <person name="Kapur A."/>
            <person name="Khurana P."/>
            <person name="Khurana P."/>
            <person name="Khurana J.P."/>
            <person name="Tyagi A.K."/>
            <person name="Gaikwad K."/>
            <person name="Singh A."/>
            <person name="Dalal V."/>
            <person name="Srivastava S."/>
            <person name="Dixit A."/>
            <person name="Pal A.K."/>
            <person name="Ghazi I.A."/>
            <person name="Yadav M."/>
            <person name="Pandit A."/>
            <person name="Bhargava A."/>
            <person name="Sureshbabu K."/>
            <person name="Batra K."/>
            <person name="Sharma T.R."/>
            <person name="Mohapatra T."/>
            <person name="Singh N.K."/>
            <person name="Messing J."/>
            <person name="Nelson A.B."/>
            <person name="Fuks G."/>
            <person name="Kavchok S."/>
            <person name="Keizer G."/>
            <person name="Linton E."/>
            <person name="Llaca V."/>
            <person name="Song R."/>
            <person name="Tanyolac B."/>
            <person name="Young S."/>
            <person name="Ho-Il K."/>
            <person name="Hahn J.H."/>
            <person name="Sangsakoo G."/>
            <person name="Vanavichit A."/>
            <person name="de Mattos Luiz.A.T."/>
            <person name="Zimmer P.D."/>
            <person name="Malone G."/>
            <person name="Dellagostin O."/>
            <person name="de Oliveira A.C."/>
            <person name="Bevan M."/>
            <person name="Bancroft I."/>
            <person name="Minx P."/>
            <person name="Cordum H."/>
            <person name="Wilson R."/>
            <person name="Cheng Z."/>
            <person name="Jin W."/>
            <person name="Jiang J."/>
            <person name="Leong S.A."/>
            <person name="Iwama H."/>
            <person name="Gojobori T."/>
            <person name="Itoh T."/>
            <person name="Niimura Y."/>
            <person name="Fujii Y."/>
            <person name="Habara T."/>
            <person name="Sakai H."/>
            <person name="Sato Y."/>
            <person name="Wilson G."/>
            <person name="Kumar K."/>
            <person name="McCouch S."/>
            <person name="Juretic N."/>
            <person name="Hoen D."/>
            <person name="Wright S."/>
            <person name="Bruskiewich R."/>
            <person name="Bureau T."/>
            <person name="Miyao A."/>
            <person name="Hirochika H."/>
            <person name="Nishikawa T."/>
            <person name="Kadowaki K."/>
            <person name="Sugiura M."/>
            <person name="Burr B."/>
            <person name="Sasaki T."/>
        </authorList>
    </citation>
    <scope>NUCLEOTIDE SEQUENCE [LARGE SCALE GENOMIC DNA]</scope>
    <source>
        <strain evidence="2">cv. Nipponbare</strain>
    </source>
</reference>
<dbReference type="PANTHER" id="PTHR33087:SF31">
    <property type="entry name" value="OS06G0482850 PROTEIN"/>
    <property type="match status" value="1"/>
</dbReference>
<dbReference type="Proteomes" id="UP000000763">
    <property type="component" value="Chromosome 3"/>
</dbReference>
<dbReference type="EMBL" id="AC120537">
    <property type="protein sequence ID" value="AAO38015.1"/>
    <property type="molecule type" value="Genomic_DNA"/>
</dbReference>
<reference evidence="2" key="2">
    <citation type="journal article" date="2008" name="Nucleic Acids Res.">
        <title>The rice annotation project database (RAP-DB): 2008 update.</title>
        <authorList>
            <consortium name="The rice annotation project (RAP)"/>
        </authorList>
    </citation>
    <scope>GENOME REANNOTATION</scope>
    <source>
        <strain evidence="2">cv. Nipponbare</strain>
    </source>
</reference>
<protein>
    <submittedName>
        <fullName evidence="1">Uncharacterized protein</fullName>
    </submittedName>
</protein>
<dbReference type="InterPro" id="IPR053253">
    <property type="entry name" value="Sex_diff_modulator"/>
</dbReference>
<organism evidence="1 2">
    <name type="scientific">Oryza sativa subsp. japonica</name>
    <name type="common">Rice</name>
    <dbReference type="NCBI Taxonomy" id="39947"/>
    <lineage>
        <taxon>Eukaryota</taxon>
        <taxon>Viridiplantae</taxon>
        <taxon>Streptophyta</taxon>
        <taxon>Embryophyta</taxon>
        <taxon>Tracheophyta</taxon>
        <taxon>Spermatophyta</taxon>
        <taxon>Magnoliopsida</taxon>
        <taxon>Liliopsida</taxon>
        <taxon>Poales</taxon>
        <taxon>Poaceae</taxon>
        <taxon>BOP clade</taxon>
        <taxon>Oryzoideae</taxon>
        <taxon>Oryzeae</taxon>
        <taxon>Oryzinae</taxon>
        <taxon>Oryza</taxon>
        <taxon>Oryza sativa</taxon>
    </lineage>
</organism>
<evidence type="ECO:0000313" key="2">
    <source>
        <dbReference type="Proteomes" id="UP000000763"/>
    </source>
</evidence>
<sequence>MVASTGETERLRELFTARSVVAWVEEGERVEASTFADDVRTAFRIRRSDIQVMKFHPEDFFLTLTNHSDREAILQEPRLMLRNGRVYRFRPWDERRGAECVDVRFRVRVYVEGIPMHARTDATAAKIIGKKSSIHYIEEYSRRRNYNRTFDYWVWSSDPSSIPRATRLTITSADEEGLPVDTPFPELEAVHPAPSDTKKVRCFQWRYGVADDVARTRVIALPLQACRTDEP</sequence>
<evidence type="ECO:0000313" key="1">
    <source>
        <dbReference type="EMBL" id="AAO38015.1"/>
    </source>
</evidence>